<dbReference type="Pfam" id="PF07971">
    <property type="entry name" value="Glyco_hydro_92"/>
    <property type="match status" value="1"/>
</dbReference>
<dbReference type="SUPFAM" id="SSF48208">
    <property type="entry name" value="Six-hairpin glycosidases"/>
    <property type="match status" value="1"/>
</dbReference>
<dbReference type="InterPro" id="IPR011048">
    <property type="entry name" value="Haem_d1_sf"/>
</dbReference>
<accession>A0A2X0IQS2</accession>
<evidence type="ECO:0000256" key="2">
    <source>
        <dbReference type="SAM" id="SignalP"/>
    </source>
</evidence>
<evidence type="ECO:0000256" key="1">
    <source>
        <dbReference type="SAM" id="MobiDB-lite"/>
    </source>
</evidence>
<dbReference type="Pfam" id="PF17678">
    <property type="entry name" value="Glyco_hydro_92N"/>
    <property type="match status" value="1"/>
</dbReference>
<dbReference type="Gene3D" id="2.70.98.10">
    <property type="match status" value="1"/>
</dbReference>
<dbReference type="InterPro" id="IPR015943">
    <property type="entry name" value="WD40/YVTN_repeat-like_dom_sf"/>
</dbReference>
<reference evidence="5 6" key="1">
    <citation type="submission" date="2018-06" db="EMBL/GenBank/DDBJ databases">
        <title>Streptacidiphilus pinicola sp. nov., isolated from pine grove soil.</title>
        <authorList>
            <person name="Roh S.G."/>
            <person name="Park S."/>
            <person name="Kim M.-K."/>
            <person name="Yun B.-R."/>
            <person name="Park J."/>
            <person name="Kim M.J."/>
            <person name="Kim Y.S."/>
            <person name="Kim S.B."/>
        </authorList>
    </citation>
    <scope>NUCLEOTIDE SEQUENCE [LARGE SCALE GENOMIC DNA]</scope>
    <source>
        <strain evidence="5 6">MMS16-CNU450</strain>
    </source>
</reference>
<dbReference type="SUPFAM" id="SSF51004">
    <property type="entry name" value="C-terminal (heme d1) domain of cytochrome cd1-nitrite reductase"/>
    <property type="match status" value="1"/>
</dbReference>
<feature type="domain" description="Glycosyl hydrolase family 92" evidence="3">
    <location>
        <begin position="336"/>
        <end position="799"/>
    </location>
</feature>
<dbReference type="OrthoDB" id="9804511at2"/>
<dbReference type="NCBIfam" id="TIGR01180">
    <property type="entry name" value="aman2_put"/>
    <property type="match status" value="1"/>
</dbReference>
<feature type="chain" id="PRO_5015953889" evidence="2">
    <location>
        <begin position="50"/>
        <end position="1228"/>
    </location>
</feature>
<dbReference type="GO" id="GO:0005975">
    <property type="term" value="P:carbohydrate metabolic process"/>
    <property type="evidence" value="ECO:0007669"/>
    <property type="project" value="InterPro"/>
</dbReference>
<dbReference type="PANTHER" id="PTHR12143:SF39">
    <property type="entry name" value="SECRETED PROTEIN"/>
    <property type="match status" value="1"/>
</dbReference>
<dbReference type="GO" id="GO:0030246">
    <property type="term" value="F:carbohydrate binding"/>
    <property type="evidence" value="ECO:0007669"/>
    <property type="project" value="InterPro"/>
</dbReference>
<proteinExistence type="predicted"/>
<name>A0A2X0IQS2_9ACTN</name>
<evidence type="ECO:0000313" key="6">
    <source>
        <dbReference type="Proteomes" id="UP000248889"/>
    </source>
</evidence>
<evidence type="ECO:0000259" key="4">
    <source>
        <dbReference type="Pfam" id="PF17678"/>
    </source>
</evidence>
<comment type="caution">
    <text evidence="5">The sequence shown here is derived from an EMBL/GenBank/DDBJ whole genome shotgun (WGS) entry which is preliminary data.</text>
</comment>
<feature type="region of interest" description="Disordered" evidence="1">
    <location>
        <begin position="271"/>
        <end position="296"/>
    </location>
</feature>
<dbReference type="InterPro" id="IPR041371">
    <property type="entry name" value="GH92_N"/>
</dbReference>
<dbReference type="PANTHER" id="PTHR12143">
    <property type="entry name" value="PEPTIDE N-GLYCANASE PNGASE -RELATED"/>
    <property type="match status" value="1"/>
</dbReference>
<dbReference type="Proteomes" id="UP000248889">
    <property type="component" value="Unassembled WGS sequence"/>
</dbReference>
<dbReference type="GO" id="GO:0000224">
    <property type="term" value="F:peptide-N4-(N-acetyl-beta-glucosaminyl)asparagine amidase activity"/>
    <property type="evidence" value="ECO:0007669"/>
    <property type="project" value="TreeGrafter"/>
</dbReference>
<dbReference type="Gene3D" id="3.30.2080.10">
    <property type="entry name" value="GH92 mannosidase domain"/>
    <property type="match status" value="1"/>
</dbReference>
<protein>
    <submittedName>
        <fullName evidence="5">Glycoside hydrolase family 92 protein</fullName>
    </submittedName>
</protein>
<dbReference type="InterPro" id="IPR005887">
    <property type="entry name" value="GH92_a_mannosidase_put"/>
</dbReference>
<evidence type="ECO:0000259" key="3">
    <source>
        <dbReference type="Pfam" id="PF07971"/>
    </source>
</evidence>
<dbReference type="GO" id="GO:0005829">
    <property type="term" value="C:cytosol"/>
    <property type="evidence" value="ECO:0007669"/>
    <property type="project" value="TreeGrafter"/>
</dbReference>
<dbReference type="GO" id="GO:0006516">
    <property type="term" value="P:glycoprotein catabolic process"/>
    <property type="evidence" value="ECO:0007669"/>
    <property type="project" value="TreeGrafter"/>
</dbReference>
<organism evidence="5 6">
    <name type="scientific">Streptacidiphilus pinicola</name>
    <dbReference type="NCBI Taxonomy" id="2219663"/>
    <lineage>
        <taxon>Bacteria</taxon>
        <taxon>Bacillati</taxon>
        <taxon>Actinomycetota</taxon>
        <taxon>Actinomycetes</taxon>
        <taxon>Kitasatosporales</taxon>
        <taxon>Streptomycetaceae</taxon>
        <taxon>Streptacidiphilus</taxon>
    </lineage>
</organism>
<gene>
    <name evidence="5" type="ORF">DN069_00810</name>
</gene>
<dbReference type="EMBL" id="QKYN01000006">
    <property type="protein sequence ID" value="RAG87564.1"/>
    <property type="molecule type" value="Genomic_DNA"/>
</dbReference>
<dbReference type="InterPro" id="IPR011964">
    <property type="entry name" value="YVTN_b-propeller_repeat"/>
</dbReference>
<feature type="domain" description="Glycosyl hydrolase family 92 N-terminal" evidence="4">
    <location>
        <begin position="67"/>
        <end position="329"/>
    </location>
</feature>
<dbReference type="Gene3D" id="1.20.1050.60">
    <property type="entry name" value="alpha-1,2-mannosidase"/>
    <property type="match status" value="1"/>
</dbReference>
<dbReference type="Gene3D" id="2.130.10.10">
    <property type="entry name" value="YVTN repeat-like/Quinoprotein amine dehydrogenase"/>
    <property type="match status" value="2"/>
</dbReference>
<feature type="signal peptide" evidence="2">
    <location>
        <begin position="1"/>
        <end position="49"/>
    </location>
</feature>
<dbReference type="AlphaFoldDB" id="A0A2X0IQS2"/>
<dbReference type="InterPro" id="IPR008928">
    <property type="entry name" value="6-hairpin_glycosidase_sf"/>
</dbReference>
<dbReference type="Gene3D" id="1.20.1610.10">
    <property type="entry name" value="alpha-1,2-mannosidases domains"/>
    <property type="match status" value="1"/>
</dbReference>
<keyword evidence="6" id="KW-1185">Reference proteome</keyword>
<dbReference type="InterPro" id="IPR014718">
    <property type="entry name" value="GH-type_carb-bd"/>
</dbReference>
<keyword evidence="5" id="KW-0378">Hydrolase</keyword>
<sequence>MTTMSMPVLRQLRRSTRFRLRSRLSPGGRLAAAVAGSLVLALTPVAAQAATAQAVTAPGSVADPAALVDPMVGTGSGGTVVGQVDTFPGADLPFGMVQWSPDTPSRPDGGGYNVADSQITGFSLTHLSGPGCAIAGDFPILPLTGALPGNPDSAAETYDRASQTAHPGSYTVTAGGVHTQLAVTARTGVARFTYPASRQARLLVKVADSANGSSAADFQAIGDREITGSVTSGHFCGQPNSYTVHFAARFDRPFTASGTWGGASAAQVATRAGATSVRETGRQIPRSRTYSTTGSAAGAASQGAGVVAGGWLTFDTTKDTHVGMQVAVSYVSVQGALNNLNAEARSYDVGRVALAAKAAWNRQLRTISVAGGSRTAQATFYTALYHASLEPSLFSDADGRYPGFDEKVHQVRPGHAQYANYSGWDIYRSQTPLLATIDPPVAADMATSLLNDAAQGGALPKWPSANGYTGVMNGDSADPILADTYAFGARGFDAATALTDMVNGADGNTGAPGQGWYVERPNGAAYIKDGYVPNIGSDSISPVPNGASETLEYALDDFSISRLAQSLGHGSDAAVFTRRSQNWANVLDTANGYVEPRDAAGAFPSGPPVTVSGFGQSGFQEGNAAQYTWMVPQNLAGLVQGLGGKQAAAKRLDSYFTQLNAGPNAPYQWQGNEIALDTPWVYDSIGEAWKTQSVVHRVLTQLYGLNPGGEPGNDDLGAMSSWYVWAALGVYPQTPGVPMMVLGAPQFPSATVHGAYGDLTIDARGAGDPYVRSLRVNGQATGHSWIDLTKAHRLDYTLSSTPNTGWGAAAADVPPSFGAGPVHFPPSTSAAVELTPGQLRFAPGAGAAVAVKVDNSRGTRPATVAWHATAPTGLSVTPAAGTVTAPAGGTAQTTVRIAAGAATATGYYQVAFASQASNGATIPGASLLTTVAKPGETIPTAYVTNYSDNTVTPVDTRTHNAGPAIPVGSGPDGMTVAGGDLFVANNNSNNVTVIDTTTNAVRGTVPVGNVAADLSATPDGKTVWVSNYGDGTVQPIDVATLVAGAPVTVGSQAERLAVSPDGKQLWVANQGAGTVSDVDLATRSVTHTVAVGAAPFGVAVTPDSSRVLITNGGAASVSVIDAASAAVTATIPTGAGPQGVAVSPDGTTAYVADTGAGGVTPITLATTTPGPFLPTGSGAYAVAFSHDGSTAWVVDSNVNQVAPITVSTGTLGSPVTVGNVPDGVLVVG</sequence>
<dbReference type="InterPro" id="IPR050883">
    <property type="entry name" value="PNGase"/>
</dbReference>
<dbReference type="NCBIfam" id="TIGR02276">
    <property type="entry name" value="beta_rpt_yvtn"/>
    <property type="match status" value="3"/>
</dbReference>
<keyword evidence="2" id="KW-0732">Signal</keyword>
<evidence type="ECO:0000313" key="5">
    <source>
        <dbReference type="EMBL" id="RAG87564.1"/>
    </source>
</evidence>
<dbReference type="InterPro" id="IPR012939">
    <property type="entry name" value="Glyco_hydro_92"/>
</dbReference>